<dbReference type="AlphaFoldDB" id="Q800L5"/>
<evidence type="ECO:0000256" key="5">
    <source>
        <dbReference type="ARBA" id="ARBA00022771"/>
    </source>
</evidence>
<keyword evidence="4" id="KW-0479">Metal-binding</keyword>
<keyword evidence="6" id="KW-0862">Zinc</keyword>
<dbReference type="SUPFAM" id="SSF57850">
    <property type="entry name" value="RING/U-box"/>
    <property type="match status" value="1"/>
</dbReference>
<dbReference type="SMART" id="SM00184">
    <property type="entry name" value="RING"/>
    <property type="match status" value="1"/>
</dbReference>
<dbReference type="PROSITE" id="PS50089">
    <property type="entry name" value="ZF_RING_2"/>
    <property type="match status" value="1"/>
</dbReference>
<keyword evidence="5 7" id="KW-0863">Zinc-finger</keyword>
<sequence>MAELEIFLSTEQLQCSICLDNLHQPGVHACGHSFCMTCIGRYWDNSRVCKCPLCKETFSKRPCLHINRTLKEITEHFKGAHGQTGRADPRPTPDRLSLSKVSLTRLVGRSEEPLCQKHHGQLELFCKTDEALISEGCLETDHEAHRLINKSHLGTSQAEIQEMIKDRVIKTEELRTSLDRINVSTEREMQNTMQVLKTLENSIESAQAKLLEVIQMNRLAAEQQVESLIEELEQELSQLRKRSSHLTQLSQLSQAEDYTLVLKHFPTLCTPLQTKNWSAVSVNSDLCVEEIHRTVSQLAERFQEELQRLPERSILFPMEPSPMTLQPKETMMQDYAVDVTFDCATAHPKLVLSEDGKQVWCGDKTKAVPNNPERFDRVVCVLGQEGFTGGRHYWEVGVAGKTDWDIGVASYSTHRKGKLIVNPSHGYWFLSLRDNRNFNVKARSSNSAKRHPVPQTIGVFLDYERGQVSFYNVDTKTHIHTFTDTFSKTIYPFFSPCGNKSGRNEAPLVITSVH</sequence>
<dbReference type="PANTHER" id="PTHR24103">
    <property type="entry name" value="E3 UBIQUITIN-PROTEIN LIGASE TRIM"/>
    <property type="match status" value="1"/>
</dbReference>
<evidence type="ECO:0000259" key="9">
    <source>
        <dbReference type="PROSITE" id="PS50089"/>
    </source>
</evidence>
<dbReference type="Pfam" id="PF00097">
    <property type="entry name" value="zf-C3HC4"/>
    <property type="match status" value="1"/>
</dbReference>
<evidence type="ECO:0000313" key="11">
    <source>
        <dbReference type="EMBL" id="BAC58029.1"/>
    </source>
</evidence>
<evidence type="ECO:0000256" key="6">
    <source>
        <dbReference type="ARBA" id="ARBA00022833"/>
    </source>
</evidence>
<dbReference type="Pfam" id="PF00622">
    <property type="entry name" value="SPRY"/>
    <property type="match status" value="1"/>
</dbReference>
<dbReference type="InterPro" id="IPR013083">
    <property type="entry name" value="Znf_RING/FYVE/PHD"/>
</dbReference>
<proteinExistence type="evidence at transcript level"/>
<dbReference type="SMART" id="SM00449">
    <property type="entry name" value="SPRY"/>
    <property type="match status" value="1"/>
</dbReference>
<dbReference type="SMART" id="SM00589">
    <property type="entry name" value="PRY"/>
    <property type="match status" value="1"/>
</dbReference>
<dbReference type="InterPro" id="IPR013320">
    <property type="entry name" value="ConA-like_dom_sf"/>
</dbReference>
<dbReference type="InterPro" id="IPR000315">
    <property type="entry name" value="Znf_B-box"/>
</dbReference>
<accession>Q800L5</accession>
<feature type="domain" description="RING-type" evidence="9">
    <location>
        <begin position="15"/>
        <end position="55"/>
    </location>
</feature>
<evidence type="ECO:0000256" key="7">
    <source>
        <dbReference type="PROSITE-ProRule" id="PRU00175"/>
    </source>
</evidence>
<dbReference type="PROSITE" id="PS00518">
    <property type="entry name" value="ZF_RING_1"/>
    <property type="match status" value="1"/>
</dbReference>
<keyword evidence="3" id="KW-0963">Cytoplasm</keyword>
<dbReference type="SUPFAM" id="SSF49899">
    <property type="entry name" value="Concanavalin A-like lectins/glucanases"/>
    <property type="match status" value="1"/>
</dbReference>
<dbReference type="Pfam" id="PF13765">
    <property type="entry name" value="PRY"/>
    <property type="match status" value="1"/>
</dbReference>
<reference evidence="11" key="1">
    <citation type="journal article" date="2002" name="Eur. J. Biochem.">
        <title>RING finger, B-box, and coiled-coil (RBCC) protein expression in branchial epithelial cells of Japanese eel, Anguilla japonica.</title>
        <authorList>
            <person name="Miyamoto K."/>
            <person name="Nakamura N."/>
            <person name="Kashiwagi M."/>
            <person name="Honda S."/>
            <person name="Kato A."/>
            <person name="Hasegawa S."/>
            <person name="Takei Y."/>
            <person name="Hirose S."/>
        </authorList>
    </citation>
    <scope>NUCLEOTIDE SEQUENCE</scope>
</reference>
<dbReference type="InterPro" id="IPR050143">
    <property type="entry name" value="TRIM/RBCC"/>
</dbReference>
<dbReference type="InterPro" id="IPR006574">
    <property type="entry name" value="PRY"/>
</dbReference>
<evidence type="ECO:0000256" key="4">
    <source>
        <dbReference type="ARBA" id="ARBA00022723"/>
    </source>
</evidence>
<dbReference type="InterPro" id="IPR043136">
    <property type="entry name" value="B30.2/SPRY_sf"/>
</dbReference>
<organism evidence="11">
    <name type="scientific">Anguilla japonica</name>
    <name type="common">Japanese eel</name>
    <dbReference type="NCBI Taxonomy" id="7937"/>
    <lineage>
        <taxon>Eukaryota</taxon>
        <taxon>Metazoa</taxon>
        <taxon>Chordata</taxon>
        <taxon>Craniata</taxon>
        <taxon>Vertebrata</taxon>
        <taxon>Euteleostomi</taxon>
        <taxon>Actinopterygii</taxon>
        <taxon>Neopterygii</taxon>
        <taxon>Teleostei</taxon>
        <taxon>Anguilliformes</taxon>
        <taxon>Anguillidae</taxon>
        <taxon>Anguilla</taxon>
    </lineage>
</organism>
<feature type="domain" description="B30.2/SPRY" evidence="10">
    <location>
        <begin position="319"/>
        <end position="514"/>
    </location>
</feature>
<dbReference type="InterPro" id="IPR001870">
    <property type="entry name" value="B30.2/SPRY"/>
</dbReference>
<protein>
    <submittedName>
        <fullName evidence="11">Probable RING-B-box-coiled coil protein</fullName>
    </submittedName>
</protein>
<dbReference type="InterPro" id="IPR003877">
    <property type="entry name" value="SPRY_dom"/>
</dbReference>
<dbReference type="InterPro" id="IPR017907">
    <property type="entry name" value="Znf_RING_CS"/>
</dbReference>
<dbReference type="EMBL" id="AB086259">
    <property type="protein sequence ID" value="BAC58029.1"/>
    <property type="molecule type" value="mRNA"/>
</dbReference>
<comment type="subcellular location">
    <subcellularLocation>
        <location evidence="1">Cytoplasm</location>
    </subcellularLocation>
</comment>
<dbReference type="Pfam" id="PF00643">
    <property type="entry name" value="zf-B_box"/>
    <property type="match status" value="1"/>
</dbReference>
<dbReference type="Gene3D" id="3.30.40.10">
    <property type="entry name" value="Zinc/RING finger domain, C3HC4 (zinc finger)"/>
    <property type="match status" value="1"/>
</dbReference>
<evidence type="ECO:0000256" key="1">
    <source>
        <dbReference type="ARBA" id="ARBA00004496"/>
    </source>
</evidence>
<dbReference type="GO" id="GO:0005737">
    <property type="term" value="C:cytoplasm"/>
    <property type="evidence" value="ECO:0007669"/>
    <property type="project" value="UniProtKB-SubCell"/>
</dbReference>
<gene>
    <name evidence="11" type="primary">eRBCC</name>
</gene>
<evidence type="ECO:0000256" key="2">
    <source>
        <dbReference type="ARBA" id="ARBA00008518"/>
    </source>
</evidence>
<name>Q800L5_ANGJA</name>
<dbReference type="PROSITE" id="PS50188">
    <property type="entry name" value="B302_SPRY"/>
    <property type="match status" value="1"/>
</dbReference>
<evidence type="ECO:0000256" key="3">
    <source>
        <dbReference type="ARBA" id="ARBA00022490"/>
    </source>
</evidence>
<dbReference type="InterPro" id="IPR018957">
    <property type="entry name" value="Znf_C3HC4_RING-type"/>
</dbReference>
<dbReference type="PRINTS" id="PR01407">
    <property type="entry name" value="BUTYPHLNCDUF"/>
</dbReference>
<dbReference type="InterPro" id="IPR003879">
    <property type="entry name" value="Butyrophylin_SPRY"/>
</dbReference>
<dbReference type="SUPFAM" id="SSF57845">
    <property type="entry name" value="B-box zinc-binding domain"/>
    <property type="match status" value="1"/>
</dbReference>
<dbReference type="InterPro" id="IPR058030">
    <property type="entry name" value="TRIM8/14/16/25/29/45/65_CC"/>
</dbReference>
<dbReference type="FunFam" id="2.60.120.920:FF:000004">
    <property type="entry name" value="Butyrophilin subfamily 1 member A1"/>
    <property type="match status" value="1"/>
</dbReference>
<keyword evidence="8" id="KW-0175">Coiled coil</keyword>
<dbReference type="Gene3D" id="3.30.160.60">
    <property type="entry name" value="Classic Zinc Finger"/>
    <property type="match status" value="1"/>
</dbReference>
<dbReference type="CDD" id="cd13733">
    <property type="entry name" value="SPRY_PRY_C-I_1"/>
    <property type="match status" value="1"/>
</dbReference>
<feature type="coiled-coil region" evidence="8">
    <location>
        <begin position="182"/>
        <end position="249"/>
    </location>
</feature>
<comment type="similarity">
    <text evidence="2">Belongs to the TRIM/RBCC family.</text>
</comment>
<evidence type="ECO:0000256" key="8">
    <source>
        <dbReference type="SAM" id="Coils"/>
    </source>
</evidence>
<dbReference type="GO" id="GO:0008270">
    <property type="term" value="F:zinc ion binding"/>
    <property type="evidence" value="ECO:0007669"/>
    <property type="project" value="UniProtKB-KW"/>
</dbReference>
<dbReference type="InterPro" id="IPR001841">
    <property type="entry name" value="Znf_RING"/>
</dbReference>
<dbReference type="Gene3D" id="2.60.120.920">
    <property type="match status" value="1"/>
</dbReference>
<evidence type="ECO:0000259" key="10">
    <source>
        <dbReference type="PROSITE" id="PS50188"/>
    </source>
</evidence>
<dbReference type="Pfam" id="PF25600">
    <property type="entry name" value="TRIM_CC"/>
    <property type="match status" value="1"/>
</dbReference>